<dbReference type="Gene3D" id="1.10.510.10">
    <property type="entry name" value="Transferase(Phosphotransferase) domain 1"/>
    <property type="match status" value="1"/>
</dbReference>
<keyword evidence="13" id="KW-1185">Reference proteome</keyword>
<dbReference type="OrthoDB" id="2151624at2759"/>
<keyword evidence="8" id="KW-1133">Transmembrane helix</keyword>
<evidence type="ECO:0000256" key="1">
    <source>
        <dbReference type="ARBA" id="ARBA00004370"/>
    </source>
</evidence>
<feature type="domain" description="Protein kinase" evidence="11">
    <location>
        <begin position="211"/>
        <end position="443"/>
    </location>
</feature>
<gene>
    <name evidence="12" type="ORF">E3N88_07559</name>
</gene>
<comment type="caution">
    <text evidence="12">The sequence shown here is derived from an EMBL/GenBank/DDBJ whole genome shotgun (WGS) entry which is preliminary data.</text>
</comment>
<dbReference type="Proteomes" id="UP000326396">
    <property type="component" value="Linkage Group LG11"/>
</dbReference>
<keyword evidence="2" id="KW-0433">Leucine-rich repeat</keyword>
<dbReference type="GO" id="GO:0016020">
    <property type="term" value="C:membrane"/>
    <property type="evidence" value="ECO:0007669"/>
    <property type="project" value="UniProtKB-SubCell"/>
</dbReference>
<dbReference type="FunFam" id="3.80.10.10:FF:000400">
    <property type="entry name" value="Nuclear pore complex protein NUP107"/>
    <property type="match status" value="1"/>
</dbReference>
<evidence type="ECO:0000259" key="11">
    <source>
        <dbReference type="PROSITE" id="PS50011"/>
    </source>
</evidence>
<dbReference type="InterPro" id="IPR000719">
    <property type="entry name" value="Prot_kinase_dom"/>
</dbReference>
<keyword evidence="7" id="KW-0067">ATP-binding</keyword>
<dbReference type="Pfam" id="PF08263">
    <property type="entry name" value="LRRNT_2"/>
    <property type="match status" value="1"/>
</dbReference>
<dbReference type="InterPro" id="IPR020635">
    <property type="entry name" value="Tyr_kinase_cat_dom"/>
</dbReference>
<evidence type="ECO:0000313" key="13">
    <source>
        <dbReference type="Proteomes" id="UP000326396"/>
    </source>
</evidence>
<dbReference type="InterPro" id="IPR050647">
    <property type="entry name" value="Plant_LRR-RLKs"/>
</dbReference>
<evidence type="ECO:0000256" key="4">
    <source>
        <dbReference type="ARBA" id="ARBA00022729"/>
    </source>
</evidence>
<dbReference type="GO" id="GO:0033612">
    <property type="term" value="F:receptor serine/threonine kinase binding"/>
    <property type="evidence" value="ECO:0007669"/>
    <property type="project" value="TreeGrafter"/>
</dbReference>
<keyword evidence="10" id="KW-0325">Glycoprotein</keyword>
<dbReference type="SUPFAM" id="SSF52058">
    <property type="entry name" value="L domain-like"/>
    <property type="match status" value="1"/>
</dbReference>
<accession>A0A5N6PRU8</accession>
<name>A0A5N6PRU8_9ASTR</name>
<evidence type="ECO:0000256" key="2">
    <source>
        <dbReference type="ARBA" id="ARBA00022614"/>
    </source>
</evidence>
<evidence type="ECO:0000256" key="5">
    <source>
        <dbReference type="ARBA" id="ARBA00022737"/>
    </source>
</evidence>
<dbReference type="GO" id="GO:0004713">
    <property type="term" value="F:protein tyrosine kinase activity"/>
    <property type="evidence" value="ECO:0007669"/>
    <property type="project" value="InterPro"/>
</dbReference>
<evidence type="ECO:0000256" key="3">
    <source>
        <dbReference type="ARBA" id="ARBA00022692"/>
    </source>
</evidence>
<dbReference type="InterPro" id="IPR001245">
    <property type="entry name" value="Ser-Thr/Tyr_kinase_cat_dom"/>
</dbReference>
<dbReference type="InterPro" id="IPR001611">
    <property type="entry name" value="Leu-rich_rpt"/>
</dbReference>
<evidence type="ECO:0000313" key="12">
    <source>
        <dbReference type="EMBL" id="KAD6796663.1"/>
    </source>
</evidence>
<keyword evidence="9" id="KW-0472">Membrane</keyword>
<evidence type="ECO:0000256" key="7">
    <source>
        <dbReference type="ARBA" id="ARBA00022840"/>
    </source>
</evidence>
<protein>
    <recommendedName>
        <fullName evidence="11">Protein kinase domain-containing protein</fullName>
    </recommendedName>
</protein>
<evidence type="ECO:0000256" key="8">
    <source>
        <dbReference type="ARBA" id="ARBA00022989"/>
    </source>
</evidence>
<proteinExistence type="predicted"/>
<dbReference type="Pfam" id="PF07714">
    <property type="entry name" value="PK_Tyr_Ser-Thr"/>
    <property type="match status" value="1"/>
</dbReference>
<dbReference type="PROSITE" id="PS50011">
    <property type="entry name" value="PROTEIN_KINASE_DOM"/>
    <property type="match status" value="1"/>
</dbReference>
<keyword evidence="5" id="KW-0677">Repeat</keyword>
<dbReference type="EMBL" id="SZYD01000003">
    <property type="protein sequence ID" value="KAD6796663.1"/>
    <property type="molecule type" value="Genomic_DNA"/>
</dbReference>
<keyword evidence="3" id="KW-0812">Transmembrane</keyword>
<dbReference type="InterPro" id="IPR013210">
    <property type="entry name" value="LRR_N_plant-typ"/>
</dbReference>
<dbReference type="PRINTS" id="PR00019">
    <property type="entry name" value="LEURICHRPT"/>
</dbReference>
<dbReference type="Gene3D" id="3.80.10.10">
    <property type="entry name" value="Ribonuclease Inhibitor"/>
    <property type="match status" value="2"/>
</dbReference>
<evidence type="ECO:0000256" key="10">
    <source>
        <dbReference type="ARBA" id="ARBA00023180"/>
    </source>
</evidence>
<organism evidence="12 13">
    <name type="scientific">Mikania micrantha</name>
    <name type="common">bitter vine</name>
    <dbReference type="NCBI Taxonomy" id="192012"/>
    <lineage>
        <taxon>Eukaryota</taxon>
        <taxon>Viridiplantae</taxon>
        <taxon>Streptophyta</taxon>
        <taxon>Embryophyta</taxon>
        <taxon>Tracheophyta</taxon>
        <taxon>Spermatophyta</taxon>
        <taxon>Magnoliopsida</taxon>
        <taxon>eudicotyledons</taxon>
        <taxon>Gunneridae</taxon>
        <taxon>Pentapetalae</taxon>
        <taxon>asterids</taxon>
        <taxon>campanulids</taxon>
        <taxon>Asterales</taxon>
        <taxon>Asteraceae</taxon>
        <taxon>Asteroideae</taxon>
        <taxon>Heliantheae alliance</taxon>
        <taxon>Eupatorieae</taxon>
        <taxon>Mikania</taxon>
    </lineage>
</organism>
<dbReference type="SUPFAM" id="SSF56112">
    <property type="entry name" value="Protein kinase-like (PK-like)"/>
    <property type="match status" value="1"/>
</dbReference>
<sequence>MLIILACFAASSCAVRTDIDCLRSIKESLEDPEQLLSSWDFNNSTEGFICRFTGVECWHPDESRVLNIRLPDMGLRGSFPIGIRSCTSLTGLDLSGNKLTGQLPSNLTDVLQFVTSLDLSNNSLSGSIPPSIANLSYISLLRLNNNQFTGQIPPEMSKLERIMEFSVANNRLSGQVPIFDYGVIVSKKSYANNLGLCGAPLSPCKNETHLFTLEIATTSGKEGEIAISSGYMVQSGLIPAIGGNEVAIGEPAGAVDGLSRRIRVEQSFSWRSAALPPCRSKLFRLERWDLVLAVKRLHKFESFEKEFSQEIIILGRLRHTNLVPLVSFCFEMEKKFLVYKYMSNGTLYQWIHSKPQVEGKKIGWTLRLRIAVGIAQGLAWLHHNNILQISNFGNSIILSANSTISSGCDFVVPQASVDPYKEDIYSFGILLFEIISGEERPSA</sequence>
<dbReference type="GO" id="GO:0005524">
    <property type="term" value="F:ATP binding"/>
    <property type="evidence" value="ECO:0007669"/>
    <property type="project" value="UniProtKB-KW"/>
</dbReference>
<reference evidence="12 13" key="1">
    <citation type="submission" date="2019-05" db="EMBL/GenBank/DDBJ databases">
        <title>Mikania micrantha, genome provides insights into the molecular mechanism of rapid growth.</title>
        <authorList>
            <person name="Liu B."/>
        </authorList>
    </citation>
    <scope>NUCLEOTIDE SEQUENCE [LARGE SCALE GENOMIC DNA]</scope>
    <source>
        <strain evidence="12">NLD-2019</strain>
        <tissue evidence="12">Leaf</tissue>
    </source>
</reference>
<dbReference type="SMART" id="SM00219">
    <property type="entry name" value="TyrKc"/>
    <property type="match status" value="1"/>
</dbReference>
<dbReference type="InterPro" id="IPR032675">
    <property type="entry name" value="LRR_dom_sf"/>
</dbReference>
<evidence type="ECO:0000256" key="9">
    <source>
        <dbReference type="ARBA" id="ARBA00023136"/>
    </source>
</evidence>
<dbReference type="InterPro" id="IPR011009">
    <property type="entry name" value="Kinase-like_dom_sf"/>
</dbReference>
<dbReference type="Pfam" id="PF00560">
    <property type="entry name" value="LRR_1"/>
    <property type="match status" value="3"/>
</dbReference>
<dbReference type="PANTHER" id="PTHR48056">
    <property type="entry name" value="LRR RECEPTOR-LIKE SERINE/THREONINE-PROTEIN KINASE-RELATED"/>
    <property type="match status" value="1"/>
</dbReference>
<keyword evidence="6" id="KW-0547">Nucleotide-binding</keyword>
<keyword evidence="4" id="KW-0732">Signal</keyword>
<evidence type="ECO:0000256" key="6">
    <source>
        <dbReference type="ARBA" id="ARBA00022741"/>
    </source>
</evidence>
<comment type="subcellular location">
    <subcellularLocation>
        <location evidence="1">Membrane</location>
    </subcellularLocation>
</comment>
<dbReference type="PANTHER" id="PTHR48056:SF81">
    <property type="entry name" value="RECEPTOR PROTEIN-TYROSINE KINASE CEPR1"/>
    <property type="match status" value="1"/>
</dbReference>
<dbReference type="AlphaFoldDB" id="A0A5N6PRU8"/>